<dbReference type="Gramene" id="OGLUM06G15530.1">
    <property type="protein sequence ID" value="OGLUM06G15530.1"/>
    <property type="gene ID" value="OGLUM06G15530"/>
</dbReference>
<protein>
    <submittedName>
        <fullName evidence="1">Uncharacterized protein</fullName>
    </submittedName>
</protein>
<name>A0A0E0A9H1_9ORYZ</name>
<dbReference type="Proteomes" id="UP000026961">
    <property type="component" value="Chromosome 6"/>
</dbReference>
<proteinExistence type="predicted"/>
<reference evidence="1" key="1">
    <citation type="submission" date="2015-04" db="UniProtKB">
        <authorList>
            <consortium name="EnsemblPlants"/>
        </authorList>
    </citation>
    <scope>IDENTIFICATION</scope>
</reference>
<reference evidence="1" key="2">
    <citation type="submission" date="2018-05" db="EMBL/GenBank/DDBJ databases">
        <title>OgluRS3 (Oryza glumaepatula Reference Sequence Version 3).</title>
        <authorList>
            <person name="Zhang J."/>
            <person name="Kudrna D."/>
            <person name="Lee S."/>
            <person name="Talag J."/>
            <person name="Welchert J."/>
            <person name="Wing R.A."/>
        </authorList>
    </citation>
    <scope>NUCLEOTIDE SEQUENCE [LARGE SCALE GENOMIC DNA]</scope>
</reference>
<sequence length="75" mass="8212">MLAAVGILCFLTASKPRRCVSPTRLLMRLWPCRPGLRSAAGELPVDMLSRKLSLPSCYKNGINISHRSSCANPID</sequence>
<evidence type="ECO:0000313" key="1">
    <source>
        <dbReference type="EnsemblPlants" id="OGLUM06G15530.1"/>
    </source>
</evidence>
<dbReference type="AlphaFoldDB" id="A0A0E0A9H1"/>
<accession>A0A0E0A9H1</accession>
<dbReference type="HOGENOM" id="CLU_2675115_0_0_1"/>
<keyword evidence="2" id="KW-1185">Reference proteome</keyword>
<dbReference type="EnsemblPlants" id="OGLUM06G15530.1">
    <property type="protein sequence ID" value="OGLUM06G15530.1"/>
    <property type="gene ID" value="OGLUM06G15530"/>
</dbReference>
<organism evidence="1">
    <name type="scientific">Oryza glumipatula</name>
    <dbReference type="NCBI Taxonomy" id="40148"/>
    <lineage>
        <taxon>Eukaryota</taxon>
        <taxon>Viridiplantae</taxon>
        <taxon>Streptophyta</taxon>
        <taxon>Embryophyta</taxon>
        <taxon>Tracheophyta</taxon>
        <taxon>Spermatophyta</taxon>
        <taxon>Magnoliopsida</taxon>
        <taxon>Liliopsida</taxon>
        <taxon>Poales</taxon>
        <taxon>Poaceae</taxon>
        <taxon>BOP clade</taxon>
        <taxon>Oryzoideae</taxon>
        <taxon>Oryzeae</taxon>
        <taxon>Oryzinae</taxon>
        <taxon>Oryza</taxon>
    </lineage>
</organism>
<evidence type="ECO:0000313" key="2">
    <source>
        <dbReference type="Proteomes" id="UP000026961"/>
    </source>
</evidence>